<dbReference type="InterPro" id="IPR038763">
    <property type="entry name" value="DHH_sf"/>
</dbReference>
<evidence type="ECO:0000313" key="11">
    <source>
        <dbReference type="Proteomes" id="UP000465601"/>
    </source>
</evidence>
<dbReference type="InterPro" id="IPR051673">
    <property type="entry name" value="SSDNA_exonuclease_RecJ"/>
</dbReference>
<comment type="similarity">
    <text evidence="1">Belongs to the RecJ family.</text>
</comment>
<dbReference type="GO" id="GO:0006310">
    <property type="term" value="P:DNA recombination"/>
    <property type="evidence" value="ECO:0007669"/>
    <property type="project" value="InterPro"/>
</dbReference>
<proteinExistence type="inferred from homology"/>
<feature type="domain" description="RecJ OB" evidence="9">
    <location>
        <begin position="456"/>
        <end position="561"/>
    </location>
</feature>
<sequence length="839" mass="96061">MKGRRWTYNKVNIEKQRTLIEELNISPITAKVLMNRGVEEVAAAKLFLEPTLNQLYDPFLLKDMLKVVERIKKAIINKESIWIYGDYDVDGVSSTALLLKYFKDFHYPVHYYIPHRMEEGYGLNTDAFNEIHNQGGKLIITVDCGITSVQEVDYAKELGMDVIITDHHECQGELPRAYGIINPKQTDCQYPYKALCGCGIALKLVQALTPKEEFMKRVDQYIDIAALATVADIVPLVDENRIIVKNGLEVIANTTNNGIRALIEISGLKGKSIHAGHIGFMLAPRINAAGRMGHAEVGVKLLTTEDPIEAMELANLLDRENKQRQQLEMEIYNQAVEMVENEENNNRSFFVLHNDGWHHGVIGIVASRIVEKYYKPTVILSIEDGVAKGSARSIASLNIFEALNQCKDLFQKFGGHEQAAGLSMEVHHLEDFKARINQVTNSLLTEEDFLKELSFDDILNTEDVCDKLLEELKILEPHGMGNPSPKFIARNLKTTYLKAVGTDGKHLRAEYEGGNKKLSAIGFGLGPLTENIQAQEIVDVLFTPEYNYYNGSKTIQLNLKDMAAREVAESSTIQRKYYKSLQVQDKECKEENLAVDVQNIVVNDTNDSILLDLLNSDDPPILILCNTLEKAYNLYYLTGIRRRGTKKQFTLDFEHINKSPVLGDVHVIINPNIEKIDFRRYNKIILYDQFFSPADFNCFVASTDLERTYFFYRENDEAYNYKILEETIPCRRRLIDLYKIFMELGKGSEELPMEKLIDEIIKRVNFSVNEKLILNALELFHEGELLNYLLTDSYVKLIPLKVRGKINIEDLEAYKSQQKLFLQHEKYKKHISQIYLRRK</sequence>
<evidence type="ECO:0000256" key="5">
    <source>
        <dbReference type="ARBA" id="ARBA00022839"/>
    </source>
</evidence>
<keyword evidence="3" id="KW-0540">Nuclease</keyword>
<protein>
    <recommendedName>
        <fullName evidence="2">Single-stranded-DNA-specific exonuclease RecJ</fullName>
    </recommendedName>
</protein>
<dbReference type="EMBL" id="WBZB01000040">
    <property type="protein sequence ID" value="KAB3527671.1"/>
    <property type="molecule type" value="Genomic_DNA"/>
</dbReference>
<dbReference type="SUPFAM" id="SSF64182">
    <property type="entry name" value="DHH phosphoesterases"/>
    <property type="match status" value="1"/>
</dbReference>
<reference evidence="10 11" key="1">
    <citation type="submission" date="2019-10" db="EMBL/GenBank/DDBJ databases">
        <title>Alkaliphilus serpentinus sp. nov. and Alkaliphilus pronyensis sp. nov., two novel anaerobic alkaliphilic species isolated from the serpentinized-hosted hydrothermal field of the Prony Bay (New Caledonia).</title>
        <authorList>
            <person name="Postec A."/>
        </authorList>
    </citation>
    <scope>NUCLEOTIDE SEQUENCE [LARGE SCALE GENOMIC DNA]</scope>
    <source>
        <strain evidence="10 11">LacT</strain>
    </source>
</reference>
<dbReference type="RefSeq" id="WP_151866566.1">
    <property type="nucleotide sequence ID" value="NZ_WBZB01000040.1"/>
</dbReference>
<dbReference type="NCBIfam" id="TIGR00644">
    <property type="entry name" value="recJ"/>
    <property type="match status" value="1"/>
</dbReference>
<evidence type="ECO:0000256" key="1">
    <source>
        <dbReference type="ARBA" id="ARBA00005915"/>
    </source>
</evidence>
<dbReference type="InterPro" id="IPR001667">
    <property type="entry name" value="DDH_dom"/>
</dbReference>
<feature type="domain" description="DHHA1" evidence="8">
    <location>
        <begin position="348"/>
        <end position="440"/>
    </location>
</feature>
<dbReference type="Pfam" id="PF17768">
    <property type="entry name" value="RecJ_OB"/>
    <property type="match status" value="1"/>
</dbReference>
<dbReference type="Pfam" id="PF01368">
    <property type="entry name" value="DHH"/>
    <property type="match status" value="1"/>
</dbReference>
<evidence type="ECO:0000256" key="4">
    <source>
        <dbReference type="ARBA" id="ARBA00022801"/>
    </source>
</evidence>
<dbReference type="InterPro" id="IPR041122">
    <property type="entry name" value="RecJ_OB"/>
</dbReference>
<dbReference type="GO" id="GO:0006281">
    <property type="term" value="P:DNA repair"/>
    <property type="evidence" value="ECO:0007669"/>
    <property type="project" value="InterPro"/>
</dbReference>
<evidence type="ECO:0000259" key="9">
    <source>
        <dbReference type="Pfam" id="PF17768"/>
    </source>
</evidence>
<dbReference type="InterPro" id="IPR004610">
    <property type="entry name" value="RecJ"/>
</dbReference>
<organism evidence="10 11">
    <name type="scientific">Alkaliphilus serpentinus</name>
    <dbReference type="NCBI Taxonomy" id="1482731"/>
    <lineage>
        <taxon>Bacteria</taxon>
        <taxon>Bacillati</taxon>
        <taxon>Bacillota</taxon>
        <taxon>Clostridia</taxon>
        <taxon>Peptostreptococcales</taxon>
        <taxon>Natronincolaceae</taxon>
        <taxon>Alkaliphilus</taxon>
    </lineage>
</organism>
<keyword evidence="5 10" id="KW-0269">Exonuclease</keyword>
<evidence type="ECO:0000313" key="10">
    <source>
        <dbReference type="EMBL" id="KAB3527671.1"/>
    </source>
</evidence>
<evidence type="ECO:0000256" key="3">
    <source>
        <dbReference type="ARBA" id="ARBA00022722"/>
    </source>
</evidence>
<gene>
    <name evidence="10" type="primary">recJ</name>
    <name evidence="10" type="ORF">F8153_11865</name>
</gene>
<dbReference type="GO" id="GO:0003676">
    <property type="term" value="F:nucleic acid binding"/>
    <property type="evidence" value="ECO:0007669"/>
    <property type="project" value="InterPro"/>
</dbReference>
<keyword evidence="4" id="KW-0378">Hydrolase</keyword>
<dbReference type="PANTHER" id="PTHR30255:SF2">
    <property type="entry name" value="SINGLE-STRANDED-DNA-SPECIFIC EXONUCLEASE RECJ"/>
    <property type="match status" value="1"/>
</dbReference>
<keyword evidence="11" id="KW-1185">Reference proteome</keyword>
<evidence type="ECO:0000256" key="6">
    <source>
        <dbReference type="SAM" id="Coils"/>
    </source>
</evidence>
<dbReference type="AlphaFoldDB" id="A0A833M8Z0"/>
<dbReference type="Pfam" id="PF02272">
    <property type="entry name" value="DHHA1"/>
    <property type="match status" value="1"/>
</dbReference>
<evidence type="ECO:0000259" key="8">
    <source>
        <dbReference type="Pfam" id="PF02272"/>
    </source>
</evidence>
<feature type="domain" description="DDH" evidence="7">
    <location>
        <begin position="81"/>
        <end position="229"/>
    </location>
</feature>
<dbReference type="Proteomes" id="UP000465601">
    <property type="component" value="Unassembled WGS sequence"/>
</dbReference>
<evidence type="ECO:0000259" key="7">
    <source>
        <dbReference type="Pfam" id="PF01368"/>
    </source>
</evidence>
<dbReference type="GO" id="GO:0008409">
    <property type="term" value="F:5'-3' exonuclease activity"/>
    <property type="evidence" value="ECO:0007669"/>
    <property type="project" value="InterPro"/>
</dbReference>
<dbReference type="Gene3D" id="3.10.310.30">
    <property type="match status" value="1"/>
</dbReference>
<dbReference type="OrthoDB" id="9809852at2"/>
<dbReference type="PANTHER" id="PTHR30255">
    <property type="entry name" value="SINGLE-STRANDED-DNA-SPECIFIC EXONUCLEASE RECJ"/>
    <property type="match status" value="1"/>
</dbReference>
<dbReference type="InterPro" id="IPR003156">
    <property type="entry name" value="DHHA1_dom"/>
</dbReference>
<dbReference type="Gene3D" id="3.90.1640.30">
    <property type="match status" value="1"/>
</dbReference>
<name>A0A833M8Z0_9FIRM</name>
<feature type="coiled-coil region" evidence="6">
    <location>
        <begin position="310"/>
        <end position="342"/>
    </location>
</feature>
<accession>A0A833M8Z0</accession>
<evidence type="ECO:0000256" key="2">
    <source>
        <dbReference type="ARBA" id="ARBA00019841"/>
    </source>
</evidence>
<comment type="caution">
    <text evidence="10">The sequence shown here is derived from an EMBL/GenBank/DDBJ whole genome shotgun (WGS) entry which is preliminary data.</text>
</comment>
<keyword evidence="6" id="KW-0175">Coiled coil</keyword>